<protein>
    <submittedName>
        <fullName evidence="1">Uncharacterized protein</fullName>
    </submittedName>
</protein>
<evidence type="ECO:0000313" key="1">
    <source>
        <dbReference type="EMBL" id="SMB94214.1"/>
    </source>
</evidence>
<dbReference type="EMBL" id="FWWT01000022">
    <property type="protein sequence ID" value="SMB94214.1"/>
    <property type="molecule type" value="Genomic_DNA"/>
</dbReference>
<evidence type="ECO:0000313" key="2">
    <source>
        <dbReference type="Proteomes" id="UP000192731"/>
    </source>
</evidence>
<reference evidence="1 2" key="1">
    <citation type="submission" date="2017-04" db="EMBL/GenBank/DDBJ databases">
        <authorList>
            <person name="Afonso C.L."/>
            <person name="Miller P.J."/>
            <person name="Scott M.A."/>
            <person name="Spackman E."/>
            <person name="Goraichik I."/>
            <person name="Dimitrov K.M."/>
            <person name="Suarez D.L."/>
            <person name="Swayne D.E."/>
        </authorList>
    </citation>
    <scope>NUCLEOTIDE SEQUENCE [LARGE SCALE GENOMIC DNA]</scope>
    <source>
        <strain evidence="1 2">DSM 11270</strain>
    </source>
</reference>
<keyword evidence="2" id="KW-1185">Reference proteome</keyword>
<accession>A0A1W1VMN4</accession>
<proteinExistence type="predicted"/>
<dbReference type="STRING" id="656914.SAMN00017405_0167"/>
<dbReference type="OrthoDB" id="1683552at2"/>
<sequence>MQYGCMVCNGIEQFAPECKRCHQKMKDLGRIEDYYSSYSPYEEQDSIAILQEATNACIHLIHCEECSYTKKIKIPYTKI</sequence>
<organism evidence="1 2">
    <name type="scientific">Desulfonispora thiosulfatigenes DSM 11270</name>
    <dbReference type="NCBI Taxonomy" id="656914"/>
    <lineage>
        <taxon>Bacteria</taxon>
        <taxon>Bacillati</taxon>
        <taxon>Bacillota</taxon>
        <taxon>Clostridia</taxon>
        <taxon>Eubacteriales</taxon>
        <taxon>Peptococcaceae</taxon>
        <taxon>Desulfonispora</taxon>
    </lineage>
</organism>
<dbReference type="Proteomes" id="UP000192731">
    <property type="component" value="Unassembled WGS sequence"/>
</dbReference>
<gene>
    <name evidence="1" type="ORF">SAMN00017405_0167</name>
</gene>
<name>A0A1W1VMN4_DESTI</name>
<dbReference type="AlphaFoldDB" id="A0A1W1VMN4"/>
<dbReference type="RefSeq" id="WP_084053989.1">
    <property type="nucleotide sequence ID" value="NZ_FWWT01000022.1"/>
</dbReference>